<sequence length="160" mass="17482">MKRMITAAMLLMTWGIPTASAQIVAEANGARVEHQWGGELGVGYRVGTHGFSITPTVGAFIYHRDNGRYYMEDNGGNPACRDQETGQYADKSRCTNLAVRAYGRVEASYHIPRSLTLGGGVRIGEEIRPYGILAFPLAPKLDLKANAGPHYYAAGVRFNF</sequence>
<evidence type="ECO:0000256" key="1">
    <source>
        <dbReference type="SAM" id="SignalP"/>
    </source>
</evidence>
<keyword evidence="3" id="KW-1185">Reference proteome</keyword>
<feature type="chain" id="PRO_5032359803" description="Outer membrane protein beta-barrel domain-containing protein" evidence="1">
    <location>
        <begin position="22"/>
        <end position="160"/>
    </location>
</feature>
<reference evidence="2 3" key="1">
    <citation type="submission" date="2020-08" db="EMBL/GenBank/DDBJ databases">
        <title>Genomic Encyclopedia of Type Strains, Phase IV (KMG-IV): sequencing the most valuable type-strain genomes for metagenomic binning, comparative biology and taxonomic classification.</title>
        <authorList>
            <person name="Goeker M."/>
        </authorList>
    </citation>
    <scope>NUCLEOTIDE SEQUENCE [LARGE SCALE GENOMIC DNA]</scope>
    <source>
        <strain evidence="2 3">DSM 27203</strain>
    </source>
</reference>
<feature type="signal peptide" evidence="1">
    <location>
        <begin position="1"/>
        <end position="21"/>
    </location>
</feature>
<accession>A0A840Z2F8</accession>
<evidence type="ECO:0000313" key="2">
    <source>
        <dbReference type="EMBL" id="MBB5719934.1"/>
    </source>
</evidence>
<dbReference type="EMBL" id="JACIJI010000007">
    <property type="protein sequence ID" value="MBB5719934.1"/>
    <property type="molecule type" value="Genomic_DNA"/>
</dbReference>
<evidence type="ECO:0008006" key="4">
    <source>
        <dbReference type="Google" id="ProtNLM"/>
    </source>
</evidence>
<name>A0A840Z2F8_9SPHN</name>
<gene>
    <name evidence="2" type="ORF">FHR23_002893</name>
</gene>
<evidence type="ECO:0000313" key="3">
    <source>
        <dbReference type="Proteomes" id="UP000554342"/>
    </source>
</evidence>
<dbReference type="RefSeq" id="WP_246359914.1">
    <property type="nucleotide sequence ID" value="NZ_BAABIF010000011.1"/>
</dbReference>
<proteinExistence type="predicted"/>
<dbReference type="AlphaFoldDB" id="A0A840Z2F8"/>
<dbReference type="Proteomes" id="UP000554342">
    <property type="component" value="Unassembled WGS sequence"/>
</dbReference>
<organism evidence="2 3">
    <name type="scientific">Stakelama sediminis</name>
    <dbReference type="NCBI Taxonomy" id="463200"/>
    <lineage>
        <taxon>Bacteria</taxon>
        <taxon>Pseudomonadati</taxon>
        <taxon>Pseudomonadota</taxon>
        <taxon>Alphaproteobacteria</taxon>
        <taxon>Sphingomonadales</taxon>
        <taxon>Sphingomonadaceae</taxon>
        <taxon>Stakelama</taxon>
    </lineage>
</organism>
<comment type="caution">
    <text evidence="2">The sequence shown here is derived from an EMBL/GenBank/DDBJ whole genome shotgun (WGS) entry which is preliminary data.</text>
</comment>
<protein>
    <recommendedName>
        <fullName evidence="4">Outer membrane protein beta-barrel domain-containing protein</fullName>
    </recommendedName>
</protein>
<keyword evidence="1" id="KW-0732">Signal</keyword>